<dbReference type="PANTHER" id="PTHR13286">
    <property type="entry name" value="SAP30"/>
    <property type="match status" value="1"/>
</dbReference>
<proteinExistence type="inferred from homology"/>
<dbReference type="PANTHER" id="PTHR13286:SF6">
    <property type="entry name" value="HISTONE DEACETYLASE COMPLEX SUBUNIT SAP30L-RELATED"/>
    <property type="match status" value="1"/>
</dbReference>
<dbReference type="EMBL" id="LFYR01000320">
    <property type="protein sequence ID" value="KMZ74477.1"/>
    <property type="molecule type" value="Genomic_DNA"/>
</dbReference>
<feature type="domain" description="Histone deacetylase complex subunit SAP30 Sin3 binding" evidence="7">
    <location>
        <begin position="46"/>
        <end position="82"/>
    </location>
</feature>
<organism evidence="8 9">
    <name type="scientific">Zostera marina</name>
    <name type="common">Eelgrass</name>
    <dbReference type="NCBI Taxonomy" id="29655"/>
    <lineage>
        <taxon>Eukaryota</taxon>
        <taxon>Viridiplantae</taxon>
        <taxon>Streptophyta</taxon>
        <taxon>Embryophyta</taxon>
        <taxon>Tracheophyta</taxon>
        <taxon>Spermatophyta</taxon>
        <taxon>Magnoliopsida</taxon>
        <taxon>Liliopsida</taxon>
        <taxon>Zosteraceae</taxon>
        <taxon>Zostera</taxon>
    </lineage>
</organism>
<dbReference type="OMA" id="HRKWISF"/>
<dbReference type="InterPro" id="IPR025718">
    <property type="entry name" value="SAP30_Sin3-bd"/>
</dbReference>
<comment type="similarity">
    <text evidence="2">Belongs to the SAP30 family.</text>
</comment>
<accession>A0A0K9Q1R9</accession>
<gene>
    <name evidence="8" type="ORF">ZOSMA_128G00370</name>
</gene>
<evidence type="ECO:0000256" key="4">
    <source>
        <dbReference type="ARBA" id="ARBA00023015"/>
    </source>
</evidence>
<evidence type="ECO:0000256" key="3">
    <source>
        <dbReference type="ARBA" id="ARBA00022491"/>
    </source>
</evidence>
<evidence type="ECO:0000313" key="8">
    <source>
        <dbReference type="EMBL" id="KMZ74477.1"/>
    </source>
</evidence>
<dbReference type="OrthoDB" id="510958at2759"/>
<keyword evidence="4" id="KW-0805">Transcription regulation</keyword>
<dbReference type="InterPro" id="IPR038291">
    <property type="entry name" value="SAP30_C_sf"/>
</dbReference>
<sequence length="90" mass="10433">MTTIPKNSITGRRKPHRTPAIYKSISKLPITASKSSMKVDLSEFEADTLSRYRRYFNLVDATGPNPSKDQLLEAVQRHFISLHRKWISFR</sequence>
<keyword evidence="6" id="KW-0539">Nucleus</keyword>
<evidence type="ECO:0000313" key="9">
    <source>
        <dbReference type="Proteomes" id="UP000036987"/>
    </source>
</evidence>
<evidence type="ECO:0000256" key="2">
    <source>
        <dbReference type="ARBA" id="ARBA00006283"/>
    </source>
</evidence>
<dbReference type="GO" id="GO:0006355">
    <property type="term" value="P:regulation of DNA-templated transcription"/>
    <property type="evidence" value="ECO:0000318"/>
    <property type="project" value="GO_Central"/>
</dbReference>
<protein>
    <recommendedName>
        <fullName evidence="7">Histone deacetylase complex subunit SAP30 Sin3 binding domain-containing protein</fullName>
    </recommendedName>
</protein>
<reference evidence="9" key="1">
    <citation type="journal article" date="2016" name="Nature">
        <title>The genome of the seagrass Zostera marina reveals angiosperm adaptation to the sea.</title>
        <authorList>
            <person name="Olsen J.L."/>
            <person name="Rouze P."/>
            <person name="Verhelst B."/>
            <person name="Lin Y.-C."/>
            <person name="Bayer T."/>
            <person name="Collen J."/>
            <person name="Dattolo E."/>
            <person name="De Paoli E."/>
            <person name="Dittami S."/>
            <person name="Maumus F."/>
            <person name="Michel G."/>
            <person name="Kersting A."/>
            <person name="Lauritano C."/>
            <person name="Lohaus R."/>
            <person name="Toepel M."/>
            <person name="Tonon T."/>
            <person name="Vanneste K."/>
            <person name="Amirebrahimi M."/>
            <person name="Brakel J."/>
            <person name="Bostroem C."/>
            <person name="Chovatia M."/>
            <person name="Grimwood J."/>
            <person name="Jenkins J.W."/>
            <person name="Jueterbock A."/>
            <person name="Mraz A."/>
            <person name="Stam W.T."/>
            <person name="Tice H."/>
            <person name="Bornberg-Bauer E."/>
            <person name="Green P.J."/>
            <person name="Pearson G.A."/>
            <person name="Procaccini G."/>
            <person name="Duarte C.M."/>
            <person name="Schmutz J."/>
            <person name="Reusch T.B.H."/>
            <person name="Van de Peer Y."/>
        </authorList>
    </citation>
    <scope>NUCLEOTIDE SEQUENCE [LARGE SCALE GENOMIC DNA]</scope>
    <source>
        <strain evidence="9">cv. Finnish</strain>
    </source>
</reference>
<keyword evidence="3" id="KW-0678">Repressor</keyword>
<dbReference type="Proteomes" id="UP000036987">
    <property type="component" value="Unassembled WGS sequence"/>
</dbReference>
<evidence type="ECO:0000259" key="7">
    <source>
        <dbReference type="Pfam" id="PF13867"/>
    </source>
</evidence>
<keyword evidence="9" id="KW-1185">Reference proteome</keyword>
<name>A0A0K9Q1R9_ZOSMR</name>
<dbReference type="Gene3D" id="6.10.160.20">
    <property type="match status" value="1"/>
</dbReference>
<evidence type="ECO:0000256" key="1">
    <source>
        <dbReference type="ARBA" id="ARBA00004123"/>
    </source>
</evidence>
<dbReference type="GO" id="GO:0000118">
    <property type="term" value="C:histone deacetylase complex"/>
    <property type="evidence" value="ECO:0000318"/>
    <property type="project" value="GO_Central"/>
</dbReference>
<keyword evidence="5" id="KW-0804">Transcription</keyword>
<dbReference type="GO" id="GO:0003712">
    <property type="term" value="F:transcription coregulator activity"/>
    <property type="evidence" value="ECO:0000318"/>
    <property type="project" value="GO_Central"/>
</dbReference>
<evidence type="ECO:0000256" key="5">
    <source>
        <dbReference type="ARBA" id="ARBA00023163"/>
    </source>
</evidence>
<dbReference type="AlphaFoldDB" id="A0A0K9Q1R9"/>
<dbReference type="InterPro" id="IPR024145">
    <property type="entry name" value="His_deAcase_SAP30/SAP30L"/>
</dbReference>
<dbReference type="Pfam" id="PF13867">
    <property type="entry name" value="SAP30_Sin3_bdg"/>
    <property type="match status" value="1"/>
</dbReference>
<comment type="caution">
    <text evidence="8">The sequence shown here is derived from an EMBL/GenBank/DDBJ whole genome shotgun (WGS) entry which is preliminary data.</text>
</comment>
<comment type="subcellular location">
    <subcellularLocation>
        <location evidence="1">Nucleus</location>
    </subcellularLocation>
</comment>
<evidence type="ECO:0000256" key="6">
    <source>
        <dbReference type="ARBA" id="ARBA00023242"/>
    </source>
</evidence>